<dbReference type="GeneID" id="921712"/>
<protein>
    <submittedName>
        <fullName evidence="1">p46</fullName>
    </submittedName>
</protein>
<proteinExistence type="predicted"/>
<dbReference type="EMBL" id="AF396866">
    <property type="protein sequence ID" value="AAK94381.1"/>
    <property type="molecule type" value="Genomic_DNA"/>
</dbReference>
<name>Q94MS3_9CAUD</name>
<dbReference type="Proteomes" id="UP000002093">
    <property type="component" value="Segment"/>
</dbReference>
<sequence length="109" mass="12653">MRRRYVYRPNPETGRVESIEVTPDYQSVEERQPVYTDRYMEGTVATDGTDIGSRTKRRAYMQANGLADADDFTGVWAAAEKKRAEFYAGKQGTQERRQDIARAIERLRR</sequence>
<dbReference type="KEGG" id="vg:921712"/>
<evidence type="ECO:0000313" key="2">
    <source>
        <dbReference type="Proteomes" id="UP000002093"/>
    </source>
</evidence>
<organism evidence="1 2">
    <name type="scientific">Myxococcus phage Mx8</name>
    <dbReference type="NCBI Taxonomy" id="49964"/>
    <lineage>
        <taxon>Viruses</taxon>
        <taxon>Duplodnaviria</taxon>
        <taxon>Heunggongvirae</taxon>
        <taxon>Uroviricota</taxon>
        <taxon>Caudoviricetes</taxon>
        <taxon>Myxoctovirus</taxon>
        <taxon>Myxoctovirus Mx8</taxon>
    </lineage>
</organism>
<dbReference type="RefSeq" id="NP_203460.1">
    <property type="nucleotide sequence ID" value="NC_003085.1"/>
</dbReference>
<evidence type="ECO:0000313" key="1">
    <source>
        <dbReference type="EMBL" id="AAK94381.1"/>
    </source>
</evidence>
<keyword evidence="2" id="KW-1185">Reference proteome</keyword>
<accession>Q94MS3</accession>
<reference evidence="1 2" key="1">
    <citation type="submission" date="2001-06" db="EMBL/GenBank/DDBJ databases">
        <title>Genome organization of temperate Myxococcus phage Mx8.</title>
        <authorList>
            <person name="Youderian P."/>
            <person name="Walthers D."/>
            <person name="Salmi D."/>
            <person name="Magrini V."/>
            <person name="Hartzell P.L."/>
        </authorList>
    </citation>
    <scope>NUCLEOTIDE SEQUENCE [LARGE SCALE GENOMIC DNA]</scope>
</reference>